<evidence type="ECO:0000313" key="3">
    <source>
        <dbReference type="Proteomes" id="UP000245488"/>
    </source>
</evidence>
<evidence type="ECO:0000313" key="2">
    <source>
        <dbReference type="EMBL" id="PWT27274.1"/>
    </source>
</evidence>
<reference evidence="2 3" key="1">
    <citation type="submission" date="2017-09" db="EMBL/GenBank/DDBJ databases">
        <title>High-quality draft genome sequence of Butyrivibrio fibrisolvens INBov1, isolated from cow rumen.</title>
        <authorList>
            <person name="Rodriguez Hernaez J."/>
            <person name="Rivarola M."/>
            <person name="Paniego N."/>
            <person name="Cravero S."/>
            <person name="Ceron Cucchi M."/>
            <person name="Martinez M.C."/>
        </authorList>
    </citation>
    <scope>NUCLEOTIDE SEQUENCE [LARGE SCALE GENOMIC DNA]</scope>
    <source>
        <strain evidence="2 3">INBov1</strain>
    </source>
</reference>
<dbReference type="AlphaFoldDB" id="A0A317FZT6"/>
<evidence type="ECO:0000313" key="1">
    <source>
        <dbReference type="EMBL" id="PWT25693.1"/>
    </source>
</evidence>
<accession>A0A317FZT6</accession>
<dbReference type="Proteomes" id="UP000245488">
    <property type="component" value="Chromosome"/>
</dbReference>
<gene>
    <name evidence="1" type="ORF">CPT75_01665</name>
    <name evidence="2" type="ORF">CPT75_09240</name>
</gene>
<dbReference type="EMBL" id="NXNG01000005">
    <property type="protein sequence ID" value="PWT25693.1"/>
    <property type="molecule type" value="Genomic_DNA"/>
</dbReference>
<evidence type="ECO:0008006" key="4">
    <source>
        <dbReference type="Google" id="ProtNLM"/>
    </source>
</evidence>
<organism evidence="2 3">
    <name type="scientific">Butyrivibrio fibrisolvens</name>
    <dbReference type="NCBI Taxonomy" id="831"/>
    <lineage>
        <taxon>Bacteria</taxon>
        <taxon>Bacillati</taxon>
        <taxon>Bacillota</taxon>
        <taxon>Clostridia</taxon>
        <taxon>Lachnospirales</taxon>
        <taxon>Lachnospiraceae</taxon>
        <taxon>Butyrivibrio</taxon>
    </lineage>
</organism>
<sequence>MKSNTKKILIITLVIVIGLVSVSQLIKNRGGVNVQCQTAYDVDGELVSYRQDDPKWKDLHLGESEFTMESSGCITTCIATAISRSGNPLNPGQVATLLSDNGVFDQDGNLQWGKLDEIPGFNTKVYDKPDVNAIDECLAQGYYPIVKVHRNTIFSYHHFVLIIGAVEGEYICMDPLKDGLTKLKDYGNRIYSVRCVWYEEQIIDSLDGSEIGNGEFTNYIAGD</sequence>
<dbReference type="EMBL" id="NXNG01000001">
    <property type="protein sequence ID" value="PWT27274.1"/>
    <property type="molecule type" value="Genomic_DNA"/>
</dbReference>
<keyword evidence="3" id="KW-1185">Reference proteome</keyword>
<dbReference type="RefSeq" id="WP_110072835.1">
    <property type="nucleotide sequence ID" value="NZ_CM009896.1"/>
</dbReference>
<comment type="caution">
    <text evidence="2">The sequence shown here is derived from an EMBL/GenBank/DDBJ whole genome shotgun (WGS) entry which is preliminary data.</text>
</comment>
<protein>
    <recommendedName>
        <fullName evidence="4">Peptidase C39-like domain-containing protein</fullName>
    </recommendedName>
</protein>
<proteinExistence type="predicted"/>
<name>A0A317FZT6_BUTFI</name>